<dbReference type="GO" id="GO:0005524">
    <property type="term" value="F:ATP binding"/>
    <property type="evidence" value="ECO:0007669"/>
    <property type="project" value="UniProtKB-KW"/>
</dbReference>
<evidence type="ECO:0000256" key="5">
    <source>
        <dbReference type="ARBA" id="ARBA00022840"/>
    </source>
</evidence>
<dbReference type="PANTHER" id="PTHR12172:SF0">
    <property type="entry name" value="CELL CYCLE CHECKPOINT PROTEIN RAD17"/>
    <property type="match status" value="1"/>
</dbReference>
<dbReference type="AlphaFoldDB" id="G4T7U3"/>
<sequence>MIRLRVGHPSWLQPSFMPPRKGKSVAQKLVKDVVPSSQGSRSRNTGKFLIPLPPPPRSNHPTSSSRQDNTVEDSLWADTYHPSTEQELAVHKKKVDIVRKWFRDAFEGINLKRYRKILVLSGPAGCGKTATLNVLSKEMKFTVVEWQNKVDDAHIDDYESFPAKFGSFMSRAADFSPLMSEPQIPGSQNHIILLEDLPNLSYAPTLQAFHAALINHIETSDIPVVIIVSNAGIRGQTKDEEGWSSRQSTVPTAFNILPPALRGGPFVTQVEFNPIAATLMKTGLKWVLDSHFANNPKLKPSKDVVDAVVDTSRGDIRSALMSLQFMTMQGSFKGNSRYSKNSLVIETNREHSLALFHLLGKILYNKRVGDPISTTLSKKDQALEQEYEKLLPSPIPLPAHLSQFDRRASKVDVDVLYTDSAIDTSLLSLYIHQNYSQFCEDVDQCDGIMDALSMIDSLGEAWDSRGQVAAEKFHVVTTSTLMSLPSPVPRANQKMFKPAYFDNFKQQQQAQFDIITMEGWLAARGSVWNQTNAALHLPIILKHSSRLHSLQDAPNHLSFSSIPWVRNSPSMGRLLEEDEEDESTETAEEPERKNVGTTEPEPESDSKFWLEEDDIGDF</sequence>
<evidence type="ECO:0000256" key="4">
    <source>
        <dbReference type="ARBA" id="ARBA00022763"/>
    </source>
</evidence>
<proteinExistence type="inferred from homology"/>
<dbReference type="EMBL" id="CAFZ01000013">
    <property type="protein sequence ID" value="CCA67392.1"/>
    <property type="molecule type" value="Genomic_DNA"/>
</dbReference>
<keyword evidence="3" id="KW-0547">Nucleotide-binding</keyword>
<keyword evidence="6" id="KW-0539">Nucleus</keyword>
<dbReference type="InterPro" id="IPR004582">
    <property type="entry name" value="Checkpoint_prot_Rad17_Rad24"/>
</dbReference>
<evidence type="ECO:0000259" key="9">
    <source>
        <dbReference type="Pfam" id="PF25812"/>
    </source>
</evidence>
<dbReference type="Proteomes" id="UP000007148">
    <property type="component" value="Unassembled WGS sequence"/>
</dbReference>
<dbReference type="STRING" id="1109443.G4T7U3"/>
<name>G4T7U3_SERID</name>
<keyword evidence="5" id="KW-0067">ATP-binding</keyword>
<dbReference type="GO" id="GO:0006281">
    <property type="term" value="P:DNA repair"/>
    <property type="evidence" value="ECO:0007669"/>
    <property type="project" value="InterPro"/>
</dbReference>
<keyword evidence="7" id="KW-0131">Cell cycle</keyword>
<dbReference type="OMA" id="ECDALMD"/>
<gene>
    <name evidence="10" type="ORF">PIIN_11756</name>
</gene>
<dbReference type="Pfam" id="PF25812">
    <property type="entry name" value="RAD24_helical"/>
    <property type="match status" value="1"/>
</dbReference>
<keyword evidence="11" id="KW-1185">Reference proteome</keyword>
<dbReference type="PANTHER" id="PTHR12172">
    <property type="entry name" value="CELL CYCLE CHECKPOINT PROTEIN RAD17"/>
    <property type="match status" value="1"/>
</dbReference>
<evidence type="ECO:0000256" key="6">
    <source>
        <dbReference type="ARBA" id="ARBA00023242"/>
    </source>
</evidence>
<comment type="caution">
    <text evidence="10">The sequence shown here is derived from an EMBL/GenBank/DDBJ whole genome shotgun (WGS) entry which is preliminary data.</text>
</comment>
<feature type="compositionally biased region" description="Polar residues" evidence="8">
    <location>
        <begin position="35"/>
        <end position="45"/>
    </location>
</feature>
<dbReference type="SUPFAM" id="SSF52540">
    <property type="entry name" value="P-loop containing nucleoside triphosphate hydrolases"/>
    <property type="match status" value="1"/>
</dbReference>
<dbReference type="Pfam" id="PF03215">
    <property type="entry name" value="Rad17"/>
    <property type="match status" value="1"/>
</dbReference>
<protein>
    <submittedName>
        <fullName evidence="10">Related to cell cycle checkpoint protein RAD17</fullName>
    </submittedName>
</protein>
<evidence type="ECO:0000313" key="11">
    <source>
        <dbReference type="Proteomes" id="UP000007148"/>
    </source>
</evidence>
<dbReference type="GO" id="GO:0003682">
    <property type="term" value="F:chromatin binding"/>
    <property type="evidence" value="ECO:0007669"/>
    <property type="project" value="TreeGrafter"/>
</dbReference>
<dbReference type="HOGENOM" id="CLU_018598_1_0_1"/>
<dbReference type="Gene3D" id="3.40.50.300">
    <property type="entry name" value="P-loop containing nucleotide triphosphate hydrolases"/>
    <property type="match status" value="1"/>
</dbReference>
<dbReference type="InterPro" id="IPR027417">
    <property type="entry name" value="P-loop_NTPase"/>
</dbReference>
<dbReference type="GO" id="GO:0003689">
    <property type="term" value="F:DNA clamp loader activity"/>
    <property type="evidence" value="ECO:0007669"/>
    <property type="project" value="TreeGrafter"/>
</dbReference>
<feature type="compositionally biased region" description="Acidic residues" evidence="8">
    <location>
        <begin position="576"/>
        <end position="588"/>
    </location>
</feature>
<dbReference type="OrthoDB" id="10265971at2759"/>
<evidence type="ECO:0000256" key="2">
    <source>
        <dbReference type="ARBA" id="ARBA00006168"/>
    </source>
</evidence>
<feature type="region of interest" description="Disordered" evidence="8">
    <location>
        <begin position="571"/>
        <end position="618"/>
    </location>
</feature>
<dbReference type="FunCoup" id="G4T7U3">
    <property type="interactions" value="465"/>
</dbReference>
<comment type="similarity">
    <text evidence="2">Belongs to the rad17/RAD24 family.</text>
</comment>
<evidence type="ECO:0000256" key="1">
    <source>
        <dbReference type="ARBA" id="ARBA00004123"/>
    </source>
</evidence>
<evidence type="ECO:0000256" key="7">
    <source>
        <dbReference type="ARBA" id="ARBA00023306"/>
    </source>
</evidence>
<organism evidence="10 11">
    <name type="scientific">Serendipita indica (strain DSM 11827)</name>
    <name type="common">Root endophyte fungus</name>
    <name type="synonym">Piriformospora indica</name>
    <dbReference type="NCBI Taxonomy" id="1109443"/>
    <lineage>
        <taxon>Eukaryota</taxon>
        <taxon>Fungi</taxon>
        <taxon>Dikarya</taxon>
        <taxon>Basidiomycota</taxon>
        <taxon>Agaricomycotina</taxon>
        <taxon>Agaricomycetes</taxon>
        <taxon>Sebacinales</taxon>
        <taxon>Serendipitaceae</taxon>
        <taxon>Serendipita</taxon>
    </lineage>
</organism>
<dbReference type="GO" id="GO:0000077">
    <property type="term" value="P:DNA damage checkpoint signaling"/>
    <property type="evidence" value="ECO:0007669"/>
    <property type="project" value="TreeGrafter"/>
</dbReference>
<dbReference type="GO" id="GO:0033314">
    <property type="term" value="P:mitotic DNA replication checkpoint signaling"/>
    <property type="evidence" value="ECO:0007669"/>
    <property type="project" value="TreeGrafter"/>
</dbReference>
<feature type="domain" description="Checkpoint protein RAD24-like helical bundle" evidence="9">
    <location>
        <begin position="350"/>
        <end position="462"/>
    </location>
</feature>
<evidence type="ECO:0000313" key="10">
    <source>
        <dbReference type="EMBL" id="CCA67392.1"/>
    </source>
</evidence>
<dbReference type="GO" id="GO:0005634">
    <property type="term" value="C:nucleus"/>
    <property type="evidence" value="ECO:0007669"/>
    <property type="project" value="UniProtKB-SubCell"/>
</dbReference>
<dbReference type="eggNOG" id="KOG1970">
    <property type="taxonomic scope" value="Eukaryota"/>
</dbReference>
<feature type="region of interest" description="Disordered" evidence="8">
    <location>
        <begin position="32"/>
        <end position="70"/>
    </location>
</feature>
<feature type="compositionally biased region" description="Polar residues" evidence="8">
    <location>
        <begin position="59"/>
        <end position="68"/>
    </location>
</feature>
<evidence type="ECO:0000256" key="3">
    <source>
        <dbReference type="ARBA" id="ARBA00022741"/>
    </source>
</evidence>
<dbReference type="InParanoid" id="G4T7U3"/>
<accession>G4T7U3</accession>
<evidence type="ECO:0000256" key="8">
    <source>
        <dbReference type="SAM" id="MobiDB-lite"/>
    </source>
</evidence>
<dbReference type="InterPro" id="IPR057927">
    <property type="entry name" value="RAD24-like_helical"/>
</dbReference>
<reference evidence="10 11" key="1">
    <citation type="journal article" date="2011" name="PLoS Pathog.">
        <title>Endophytic Life Strategies Decoded by Genome and Transcriptome Analyses of the Mutualistic Root Symbiont Piriformospora indica.</title>
        <authorList>
            <person name="Zuccaro A."/>
            <person name="Lahrmann U."/>
            <person name="Guldener U."/>
            <person name="Langen G."/>
            <person name="Pfiffi S."/>
            <person name="Biedenkopf D."/>
            <person name="Wong P."/>
            <person name="Samans B."/>
            <person name="Grimm C."/>
            <person name="Basiewicz M."/>
            <person name="Murat C."/>
            <person name="Martin F."/>
            <person name="Kogel K.H."/>
        </authorList>
    </citation>
    <scope>NUCLEOTIDE SEQUENCE [LARGE SCALE GENOMIC DNA]</scope>
    <source>
        <strain evidence="10 11">DSM 11827</strain>
    </source>
</reference>
<comment type="subcellular location">
    <subcellularLocation>
        <location evidence="1">Nucleus</location>
    </subcellularLocation>
</comment>
<keyword evidence="4" id="KW-0227">DNA damage</keyword>